<sequence>MQLASQIRWPHVLEDQRDEVRSNWPANPAGHSGSPKFPYVLGSRRHLSTTVIAAILVVVWALTAAYVCLLPLRMRKLKASNARRLSSNGDDKCQEILESRNTGDKEGELGTSPFSASSEGTGSGKNNKSRRRGRSSTDADEEVEGAKKPLREEKKGIAHIFQSSQGSSSPLVPETSFFQEWTHFTAYRAARGDLLNGAQPSADTEEALEAEKPTATSQTGGLREADWIGSYLDTRPTVEEWFLNHLLDPNSTFSPDIEDELPEDVVLHDHGDGGLTDKQMTANSMGLLEKPNQAGSMGALQLPPVRPSTFVELRFEALPSPSKYQSSLERSEPSTSHTDVVGSWGTLSEHPSYRLPRAVDSQHLAPFDYQKALCHTPLKTLSVVLGPIRELLIKPQLHHDELQSLMDLGGLLVRNVFTLGKFLKEAYMPYQLTEPLARRFVIADTLWCICEVIGPPMMKAYWWDHVMTRLFDIPAFEEGVDLNPDHFVSRLISALKVYVTGGRPGPEQVIELKREIFCSQRSPYLFRSSAFDGWRHDAMC</sequence>
<keyword evidence="4" id="KW-1185">Reference proteome</keyword>
<feature type="region of interest" description="Disordered" evidence="1">
    <location>
        <begin position="198"/>
        <end position="220"/>
    </location>
</feature>
<name>U6LTH0_9EIME</name>
<feature type="transmembrane region" description="Helical" evidence="2">
    <location>
        <begin position="51"/>
        <end position="72"/>
    </location>
</feature>
<dbReference type="VEuPathDB" id="ToxoDB:EBH_0007990"/>
<feature type="compositionally biased region" description="Basic and acidic residues" evidence="1">
    <location>
        <begin position="144"/>
        <end position="154"/>
    </location>
</feature>
<proteinExistence type="predicted"/>
<evidence type="ECO:0000313" key="4">
    <source>
        <dbReference type="Proteomes" id="UP000030750"/>
    </source>
</evidence>
<organism evidence="3 4">
    <name type="scientific">Eimeria brunetti</name>
    <dbReference type="NCBI Taxonomy" id="51314"/>
    <lineage>
        <taxon>Eukaryota</taxon>
        <taxon>Sar</taxon>
        <taxon>Alveolata</taxon>
        <taxon>Apicomplexa</taxon>
        <taxon>Conoidasida</taxon>
        <taxon>Coccidia</taxon>
        <taxon>Eucoccidiorida</taxon>
        <taxon>Eimeriorina</taxon>
        <taxon>Eimeriidae</taxon>
        <taxon>Eimeria</taxon>
    </lineage>
</organism>
<feature type="region of interest" description="Disordered" evidence="1">
    <location>
        <begin position="100"/>
        <end position="154"/>
    </location>
</feature>
<evidence type="ECO:0000256" key="2">
    <source>
        <dbReference type="SAM" id="Phobius"/>
    </source>
</evidence>
<evidence type="ECO:0000256" key="1">
    <source>
        <dbReference type="SAM" id="MobiDB-lite"/>
    </source>
</evidence>
<protein>
    <recommendedName>
        <fullName evidence="5">Transmembrane protein</fullName>
    </recommendedName>
</protein>
<keyword evidence="2" id="KW-1133">Transmembrane helix</keyword>
<dbReference type="EMBL" id="HG713375">
    <property type="protein sequence ID" value="CDJ53632.1"/>
    <property type="molecule type" value="Genomic_DNA"/>
</dbReference>
<evidence type="ECO:0008006" key="5">
    <source>
        <dbReference type="Google" id="ProtNLM"/>
    </source>
</evidence>
<accession>U6LTH0</accession>
<gene>
    <name evidence="3" type="ORF">EBH_0007990</name>
</gene>
<feature type="region of interest" description="Disordered" evidence="1">
    <location>
        <begin position="322"/>
        <end position="343"/>
    </location>
</feature>
<feature type="compositionally biased region" description="Polar residues" evidence="1">
    <location>
        <begin position="322"/>
        <end position="338"/>
    </location>
</feature>
<keyword evidence="2" id="KW-0472">Membrane</keyword>
<dbReference type="Proteomes" id="UP000030750">
    <property type="component" value="Unassembled WGS sequence"/>
</dbReference>
<evidence type="ECO:0000313" key="3">
    <source>
        <dbReference type="EMBL" id="CDJ53632.1"/>
    </source>
</evidence>
<dbReference type="OrthoDB" id="348464at2759"/>
<reference evidence="3" key="1">
    <citation type="submission" date="2013-10" db="EMBL/GenBank/DDBJ databases">
        <title>Genomic analysis of the causative agents of coccidiosis in chickens.</title>
        <authorList>
            <person name="Reid A.J."/>
            <person name="Blake D."/>
            <person name="Billington K."/>
            <person name="Browne H."/>
            <person name="Dunn M."/>
            <person name="Hung S."/>
            <person name="Kawahara F."/>
            <person name="Miranda-Saavedra D."/>
            <person name="Mourier T."/>
            <person name="Nagra H."/>
            <person name="Otto T.D."/>
            <person name="Rawlings N."/>
            <person name="Sanchez A."/>
            <person name="Sanders M."/>
            <person name="Subramaniam C."/>
            <person name="Tay Y."/>
            <person name="Dear P."/>
            <person name="Doerig C."/>
            <person name="Gruber A."/>
            <person name="Parkinson J."/>
            <person name="Shirley M."/>
            <person name="Wan K.L."/>
            <person name="Berriman M."/>
            <person name="Tomley F."/>
            <person name="Pain A."/>
        </authorList>
    </citation>
    <scope>NUCLEOTIDE SEQUENCE [LARGE SCALE GENOMIC DNA]</scope>
    <source>
        <strain evidence="3">Houghton</strain>
    </source>
</reference>
<dbReference type="AlphaFoldDB" id="U6LTH0"/>
<reference evidence="3" key="2">
    <citation type="submission" date="2013-10" db="EMBL/GenBank/DDBJ databases">
        <authorList>
            <person name="Aslett M."/>
        </authorList>
    </citation>
    <scope>NUCLEOTIDE SEQUENCE [LARGE SCALE GENOMIC DNA]</scope>
    <source>
        <strain evidence="3">Houghton</strain>
    </source>
</reference>
<keyword evidence="2" id="KW-0812">Transmembrane</keyword>